<dbReference type="RefSeq" id="WP_055739459.1">
    <property type="nucleotide sequence ID" value="NZ_JAAIWL010000013.1"/>
</dbReference>
<accession>A0A0Q3WXD7</accession>
<dbReference type="Pfam" id="PF02585">
    <property type="entry name" value="PIG-L"/>
    <property type="match status" value="1"/>
</dbReference>
<dbReference type="PANTHER" id="PTHR12993:SF30">
    <property type="entry name" value="N-ACETYL-ALPHA-D-GLUCOSAMINYL L-MALATE DEACETYLASE 1"/>
    <property type="match status" value="1"/>
</dbReference>
<dbReference type="GO" id="GO:0016811">
    <property type="term" value="F:hydrolase activity, acting on carbon-nitrogen (but not peptide) bonds, in linear amides"/>
    <property type="evidence" value="ECO:0007669"/>
    <property type="project" value="TreeGrafter"/>
</dbReference>
<comment type="caution">
    <text evidence="2">The sequence shown here is derived from an EMBL/GenBank/DDBJ whole genome shotgun (WGS) entry which is preliminary data.</text>
</comment>
<dbReference type="GO" id="GO:0071793">
    <property type="term" value="P:bacillithiol biosynthetic process"/>
    <property type="evidence" value="ECO:0007669"/>
    <property type="project" value="InterPro"/>
</dbReference>
<dbReference type="InterPro" id="IPR023842">
    <property type="entry name" value="Bacillithiol_biosynth_BshB1"/>
</dbReference>
<name>A0A0Q3WXD7_9BACI</name>
<dbReference type="STRING" id="157838.AN964_09565"/>
<dbReference type="Proteomes" id="UP000051888">
    <property type="component" value="Unassembled WGS sequence"/>
</dbReference>
<gene>
    <name evidence="2" type="ORF">AN964_09565</name>
</gene>
<dbReference type="PANTHER" id="PTHR12993">
    <property type="entry name" value="N-ACETYLGLUCOSAMINYL-PHOSPHATIDYLINOSITOL DE-N-ACETYLASE-RELATED"/>
    <property type="match status" value="1"/>
</dbReference>
<dbReference type="AlphaFoldDB" id="A0A0Q3WXD7"/>
<evidence type="ECO:0000313" key="3">
    <source>
        <dbReference type="Proteomes" id="UP000051888"/>
    </source>
</evidence>
<dbReference type="InterPro" id="IPR003737">
    <property type="entry name" value="GlcNAc_PI_deacetylase-related"/>
</dbReference>
<sequence length="239" mass="27051">MSYNIDILAFGAHADDVEIGMGGSIAKWVHEGKKVVICDLTKAELSSNGTVEMRQVEAKNAAEKLGVKERLTLSIPDRGLYKNEDNILKIVEIIREFKPAIVFAPYYEDRHPDHANCSYLVEEAFFSAGIRKIKTQGATAVHKPKSLYHYMINGFHRPDFAVDITDYMEKKIESLYAYKSQFVETEDGVKTPLTDGYIETVQARERMFGKEVGTTYAEGFKTKKPILLNLDVNSTWEIN</sequence>
<dbReference type="Gene3D" id="3.40.50.10320">
    <property type="entry name" value="LmbE-like"/>
    <property type="match status" value="1"/>
</dbReference>
<dbReference type="InterPro" id="IPR024078">
    <property type="entry name" value="LmbE-like_dom_sf"/>
</dbReference>
<organism evidence="2 3">
    <name type="scientific">Heyndrickxia shackletonii</name>
    <dbReference type="NCBI Taxonomy" id="157838"/>
    <lineage>
        <taxon>Bacteria</taxon>
        <taxon>Bacillati</taxon>
        <taxon>Bacillota</taxon>
        <taxon>Bacilli</taxon>
        <taxon>Bacillales</taxon>
        <taxon>Bacillaceae</taxon>
        <taxon>Heyndrickxia</taxon>
    </lineage>
</organism>
<keyword evidence="3" id="KW-1185">Reference proteome</keyword>
<protein>
    <submittedName>
        <fullName evidence="2">Bacillithiol biosynthesis deacetylase BshB1</fullName>
    </submittedName>
</protein>
<dbReference type="SUPFAM" id="SSF102588">
    <property type="entry name" value="LmbE-like"/>
    <property type="match status" value="1"/>
</dbReference>
<comment type="cofactor">
    <cofactor evidence="1">
        <name>Zn(2+)</name>
        <dbReference type="ChEBI" id="CHEBI:29105"/>
    </cofactor>
</comment>
<evidence type="ECO:0000313" key="2">
    <source>
        <dbReference type="EMBL" id="KQL53725.1"/>
    </source>
</evidence>
<reference evidence="2 3" key="1">
    <citation type="submission" date="2015-09" db="EMBL/GenBank/DDBJ databases">
        <title>Genome sequencing project for genomic taxonomy and phylogenomics of Bacillus-like bacteria.</title>
        <authorList>
            <person name="Liu B."/>
            <person name="Wang J."/>
            <person name="Zhu Y."/>
            <person name="Liu G."/>
            <person name="Chen Q."/>
            <person name="Chen Z."/>
            <person name="Lan J."/>
            <person name="Che J."/>
            <person name="Ge C."/>
            <person name="Shi H."/>
            <person name="Pan Z."/>
            <person name="Liu X."/>
        </authorList>
    </citation>
    <scope>NUCLEOTIDE SEQUENCE [LARGE SCALE GENOMIC DNA]</scope>
    <source>
        <strain evidence="2 3">LMG 18435</strain>
    </source>
</reference>
<dbReference type="PATRIC" id="fig|157838.3.peg.2098"/>
<dbReference type="NCBIfam" id="TIGR04001">
    <property type="entry name" value="thiol_BshB1"/>
    <property type="match status" value="1"/>
</dbReference>
<dbReference type="GO" id="GO:0019213">
    <property type="term" value="F:deacetylase activity"/>
    <property type="evidence" value="ECO:0007669"/>
    <property type="project" value="InterPro"/>
</dbReference>
<evidence type="ECO:0000256" key="1">
    <source>
        <dbReference type="ARBA" id="ARBA00001947"/>
    </source>
</evidence>
<dbReference type="EMBL" id="LJJC01000004">
    <property type="protein sequence ID" value="KQL53725.1"/>
    <property type="molecule type" value="Genomic_DNA"/>
</dbReference>
<dbReference type="OrthoDB" id="9778719at2"/>
<proteinExistence type="predicted"/>